<sequence length="27" mass="3160">MKGCVAYVLFNALVFLLAFVRHHSFYI</sequence>
<feature type="transmembrane region" description="Helical" evidence="1">
    <location>
        <begin position="6"/>
        <end position="26"/>
    </location>
</feature>
<accession>A0A0A8YY76</accession>
<proteinExistence type="predicted"/>
<evidence type="ECO:0000256" key="1">
    <source>
        <dbReference type="SAM" id="Phobius"/>
    </source>
</evidence>
<dbReference type="AlphaFoldDB" id="A0A0A8YY76"/>
<keyword evidence="1" id="KW-1133">Transmembrane helix</keyword>
<evidence type="ECO:0000313" key="2">
    <source>
        <dbReference type="EMBL" id="JAD29445.1"/>
    </source>
</evidence>
<name>A0A0A8YY76_ARUDO</name>
<dbReference type="EMBL" id="GBRH01268450">
    <property type="protein sequence ID" value="JAD29445.1"/>
    <property type="molecule type" value="Transcribed_RNA"/>
</dbReference>
<keyword evidence="1" id="KW-0472">Membrane</keyword>
<protein>
    <submittedName>
        <fullName evidence="2">Uncharacterized protein</fullName>
    </submittedName>
</protein>
<keyword evidence="1" id="KW-0812">Transmembrane</keyword>
<reference evidence="2" key="2">
    <citation type="journal article" date="2015" name="Data Brief">
        <title>Shoot transcriptome of the giant reed, Arundo donax.</title>
        <authorList>
            <person name="Barrero R.A."/>
            <person name="Guerrero F.D."/>
            <person name="Moolhuijzen P."/>
            <person name="Goolsby J.A."/>
            <person name="Tidwell J."/>
            <person name="Bellgard S.E."/>
            <person name="Bellgard M.I."/>
        </authorList>
    </citation>
    <scope>NUCLEOTIDE SEQUENCE</scope>
    <source>
        <tissue evidence="2">Shoot tissue taken approximately 20 cm above the soil surface</tissue>
    </source>
</reference>
<reference evidence="2" key="1">
    <citation type="submission" date="2014-09" db="EMBL/GenBank/DDBJ databases">
        <authorList>
            <person name="Magalhaes I.L.F."/>
            <person name="Oliveira U."/>
            <person name="Santos F.R."/>
            <person name="Vidigal T.H.D.A."/>
            <person name="Brescovit A.D."/>
            <person name="Santos A.J."/>
        </authorList>
    </citation>
    <scope>NUCLEOTIDE SEQUENCE</scope>
    <source>
        <tissue evidence="2">Shoot tissue taken approximately 20 cm above the soil surface</tissue>
    </source>
</reference>
<organism evidence="2">
    <name type="scientific">Arundo donax</name>
    <name type="common">Giant reed</name>
    <name type="synonym">Donax arundinaceus</name>
    <dbReference type="NCBI Taxonomy" id="35708"/>
    <lineage>
        <taxon>Eukaryota</taxon>
        <taxon>Viridiplantae</taxon>
        <taxon>Streptophyta</taxon>
        <taxon>Embryophyta</taxon>
        <taxon>Tracheophyta</taxon>
        <taxon>Spermatophyta</taxon>
        <taxon>Magnoliopsida</taxon>
        <taxon>Liliopsida</taxon>
        <taxon>Poales</taxon>
        <taxon>Poaceae</taxon>
        <taxon>PACMAD clade</taxon>
        <taxon>Arundinoideae</taxon>
        <taxon>Arundineae</taxon>
        <taxon>Arundo</taxon>
    </lineage>
</organism>